<feature type="domain" description="Kri1-like C-terminal" evidence="5">
    <location>
        <begin position="488"/>
        <end position="575"/>
    </location>
</feature>
<evidence type="ECO:0000256" key="2">
    <source>
        <dbReference type="ARBA" id="ARBA00017294"/>
    </source>
</evidence>
<dbReference type="EMBL" id="JARQZJ010000011">
    <property type="protein sequence ID" value="KAK9872501.1"/>
    <property type="molecule type" value="Genomic_DNA"/>
</dbReference>
<proteinExistence type="inferred from homology"/>
<dbReference type="GO" id="GO:0030686">
    <property type="term" value="C:90S preribosome"/>
    <property type="evidence" value="ECO:0007669"/>
    <property type="project" value="TreeGrafter"/>
</dbReference>
<comment type="caution">
    <text evidence="6">The sequence shown here is derived from an EMBL/GenBank/DDBJ whole genome shotgun (WGS) entry which is preliminary data.</text>
</comment>
<evidence type="ECO:0000313" key="7">
    <source>
        <dbReference type="Proteomes" id="UP001431783"/>
    </source>
</evidence>
<evidence type="ECO:0000313" key="6">
    <source>
        <dbReference type="EMBL" id="KAK9872501.1"/>
    </source>
</evidence>
<feature type="compositionally biased region" description="Basic residues" evidence="4">
    <location>
        <begin position="689"/>
        <end position="701"/>
    </location>
</feature>
<feature type="region of interest" description="Disordered" evidence="4">
    <location>
        <begin position="603"/>
        <end position="649"/>
    </location>
</feature>
<feature type="compositionally biased region" description="Polar residues" evidence="4">
    <location>
        <begin position="619"/>
        <end position="634"/>
    </location>
</feature>
<dbReference type="PANTHER" id="PTHR14490:SF5">
    <property type="entry name" value="PROTEIN KRI1 HOMOLOG"/>
    <property type="match status" value="1"/>
</dbReference>
<keyword evidence="3" id="KW-0175">Coiled coil</keyword>
<dbReference type="InterPro" id="IPR018034">
    <property type="entry name" value="Kri1"/>
</dbReference>
<evidence type="ECO:0000259" key="5">
    <source>
        <dbReference type="Pfam" id="PF12936"/>
    </source>
</evidence>
<dbReference type="Pfam" id="PF05178">
    <property type="entry name" value="Kri1"/>
    <property type="match status" value="1"/>
</dbReference>
<keyword evidence="7" id="KW-1185">Reference proteome</keyword>
<feature type="coiled-coil region" evidence="3">
    <location>
        <begin position="306"/>
        <end position="357"/>
    </location>
</feature>
<evidence type="ECO:0000256" key="1">
    <source>
        <dbReference type="ARBA" id="ARBA00007473"/>
    </source>
</evidence>
<reference evidence="6 7" key="1">
    <citation type="submission" date="2023-03" db="EMBL/GenBank/DDBJ databases">
        <title>Genome insight into feeding habits of ladybird beetles.</title>
        <authorList>
            <person name="Li H.-S."/>
            <person name="Huang Y.-H."/>
            <person name="Pang H."/>
        </authorList>
    </citation>
    <scope>NUCLEOTIDE SEQUENCE [LARGE SCALE GENOMIC DNA]</scope>
    <source>
        <strain evidence="6">SYSU_2023b</strain>
        <tissue evidence="6">Whole body</tissue>
    </source>
</reference>
<protein>
    <recommendedName>
        <fullName evidence="2">Protein KRI1 homolog</fullName>
    </recommendedName>
</protein>
<dbReference type="GO" id="GO:0000447">
    <property type="term" value="P:endonucleolytic cleavage in ITS1 to separate SSU-rRNA from 5.8S rRNA and LSU-rRNA from tricistronic rRNA transcript (SSU-rRNA, 5.8S rRNA, LSU-rRNA)"/>
    <property type="evidence" value="ECO:0007669"/>
    <property type="project" value="TreeGrafter"/>
</dbReference>
<name>A0AAW1TM33_9CUCU</name>
<organism evidence="6 7">
    <name type="scientific">Henosepilachna vigintioctopunctata</name>
    <dbReference type="NCBI Taxonomy" id="420089"/>
    <lineage>
        <taxon>Eukaryota</taxon>
        <taxon>Metazoa</taxon>
        <taxon>Ecdysozoa</taxon>
        <taxon>Arthropoda</taxon>
        <taxon>Hexapoda</taxon>
        <taxon>Insecta</taxon>
        <taxon>Pterygota</taxon>
        <taxon>Neoptera</taxon>
        <taxon>Endopterygota</taxon>
        <taxon>Coleoptera</taxon>
        <taxon>Polyphaga</taxon>
        <taxon>Cucujiformia</taxon>
        <taxon>Coccinelloidea</taxon>
        <taxon>Coccinellidae</taxon>
        <taxon>Epilachninae</taxon>
        <taxon>Epilachnini</taxon>
        <taxon>Henosepilachna</taxon>
    </lineage>
</organism>
<dbReference type="Proteomes" id="UP001431783">
    <property type="component" value="Unassembled WGS sequence"/>
</dbReference>
<dbReference type="InterPro" id="IPR024626">
    <property type="entry name" value="Kri1-like_C"/>
</dbReference>
<dbReference type="PANTHER" id="PTHR14490">
    <property type="entry name" value="ZINC FINGER, ZZ TYPE"/>
    <property type="match status" value="1"/>
</dbReference>
<feature type="region of interest" description="Disordered" evidence="4">
    <location>
        <begin position="162"/>
        <end position="185"/>
    </location>
</feature>
<dbReference type="Pfam" id="PF12936">
    <property type="entry name" value="Kri1_C"/>
    <property type="match status" value="1"/>
</dbReference>
<dbReference type="AlphaFoldDB" id="A0AAW1TM33"/>
<gene>
    <name evidence="6" type="ORF">WA026_017967</name>
</gene>
<evidence type="ECO:0000256" key="3">
    <source>
        <dbReference type="SAM" id="Coils"/>
    </source>
</evidence>
<sequence length="740" mass="87664">MSQLFEDSDDEVDIKINNEYAKNYDTWRKKEELNKLKTKYGETDLTLDSYDSSSSSEDDETAIELTEQVEKDFYKTLAQLKKKDPKIYDNSVVFFEKSSDVNAKMQSGKNSGKKTMFIEDYNRKLLLEKGGIASDSDEDFNLRQEARRPTYFEEVKQVKENITSIGNEEDSDNDDFLKKRKSDNEQKEKEEADYKLWLAGEKKKIDKETAASLKPLKEYWCDPNLDDGEKYLRDYILNERYLEHKTKSNYVPSYDEIVQSDENLSEDELTIEKQEEFEHKYNFRFEEPDQEFIKRYPRTMENSLRKEDNRRKLKRAETKERKLKEKAEKMEEIKKLKELKRKEIEDKIEKLKKITDNKDMAFNEDDIDGDFDPEAHDKRMHALFNDDFYGGPEEEQKPKLDLEDEDYLDLEIENYDNWTGNEDTEETEMNYEPHCEDDDFNMDADYDTQDATRRELLKNTKKKRKGRHKSKFAQMLASDRPKFETTDKKYEEYIDEYYKLDCEDIIDNIPCRFKYRKVAPNSFGLTIEEILFAKDRELNKWCSLKKAVQIRPDHVEKYDQIAFSKKGQNIDLKRKMIPSLFISEEESKSQHDENENQANQCEIKKKKMKHGEKIESNLEPETSNLETTNVTSEKANIRQHDENENQANQCEIKKKKIKHSEKIESNLEPETSNLETNNVTSEKASIPSVKKKKLKKKTKLNNKKRPLDIGLSDARLAAYGLNPKKFKNKILYGKKNQVDK</sequence>
<feature type="region of interest" description="Disordered" evidence="4">
    <location>
        <begin position="385"/>
        <end position="404"/>
    </location>
</feature>
<evidence type="ECO:0000256" key="4">
    <source>
        <dbReference type="SAM" id="MobiDB-lite"/>
    </source>
</evidence>
<accession>A0AAW1TM33</accession>
<dbReference type="GO" id="GO:0005730">
    <property type="term" value="C:nucleolus"/>
    <property type="evidence" value="ECO:0007669"/>
    <property type="project" value="TreeGrafter"/>
</dbReference>
<comment type="similarity">
    <text evidence="1">Belongs to the KRI1 family.</text>
</comment>
<feature type="compositionally biased region" description="Polar residues" evidence="4">
    <location>
        <begin position="668"/>
        <end position="683"/>
    </location>
</feature>
<feature type="region of interest" description="Disordered" evidence="4">
    <location>
        <begin position="661"/>
        <end position="701"/>
    </location>
</feature>